<organism evidence="1 2">
    <name type="scientific">Ramazzottius varieornatus</name>
    <name type="common">Water bear</name>
    <name type="synonym">Tardigrade</name>
    <dbReference type="NCBI Taxonomy" id="947166"/>
    <lineage>
        <taxon>Eukaryota</taxon>
        <taxon>Metazoa</taxon>
        <taxon>Ecdysozoa</taxon>
        <taxon>Tardigrada</taxon>
        <taxon>Eutardigrada</taxon>
        <taxon>Parachela</taxon>
        <taxon>Hypsibioidea</taxon>
        <taxon>Ramazzottiidae</taxon>
        <taxon>Ramazzottius</taxon>
    </lineage>
</organism>
<protein>
    <submittedName>
        <fullName evidence="1">Uncharacterized protein</fullName>
    </submittedName>
</protein>
<dbReference type="AlphaFoldDB" id="A0A1D1V1L6"/>
<sequence>MIIKLSRSSSVSLLSRISLANHQDSEERAGSSWPAGFSIATTVHFGAVDWHLEAVIFRRIRVSADCGFPSVFAKRSKATDGLVLND</sequence>
<accession>A0A1D1V1L6</accession>
<comment type="caution">
    <text evidence="1">The sequence shown here is derived from an EMBL/GenBank/DDBJ whole genome shotgun (WGS) entry which is preliminary data.</text>
</comment>
<name>A0A1D1V1L6_RAMVA</name>
<proteinExistence type="predicted"/>
<gene>
    <name evidence="1" type="primary">RvY_05412-1</name>
    <name evidence="1" type="synonym">RvY_05412.1</name>
    <name evidence="1" type="ORF">RvY_05412</name>
</gene>
<dbReference type="Proteomes" id="UP000186922">
    <property type="component" value="Unassembled WGS sequence"/>
</dbReference>
<dbReference type="EMBL" id="BDGG01000002">
    <property type="protein sequence ID" value="GAU93477.1"/>
    <property type="molecule type" value="Genomic_DNA"/>
</dbReference>
<keyword evidence="2" id="KW-1185">Reference proteome</keyword>
<evidence type="ECO:0000313" key="2">
    <source>
        <dbReference type="Proteomes" id="UP000186922"/>
    </source>
</evidence>
<evidence type="ECO:0000313" key="1">
    <source>
        <dbReference type="EMBL" id="GAU93477.1"/>
    </source>
</evidence>
<reference evidence="1 2" key="1">
    <citation type="journal article" date="2016" name="Nat. Commun.">
        <title>Extremotolerant tardigrade genome and improved radiotolerance of human cultured cells by tardigrade-unique protein.</title>
        <authorList>
            <person name="Hashimoto T."/>
            <person name="Horikawa D.D."/>
            <person name="Saito Y."/>
            <person name="Kuwahara H."/>
            <person name="Kozuka-Hata H."/>
            <person name="Shin-I T."/>
            <person name="Minakuchi Y."/>
            <person name="Ohishi K."/>
            <person name="Motoyama A."/>
            <person name="Aizu T."/>
            <person name="Enomoto A."/>
            <person name="Kondo K."/>
            <person name="Tanaka S."/>
            <person name="Hara Y."/>
            <person name="Koshikawa S."/>
            <person name="Sagara H."/>
            <person name="Miura T."/>
            <person name="Yokobori S."/>
            <person name="Miyagawa K."/>
            <person name="Suzuki Y."/>
            <person name="Kubo T."/>
            <person name="Oyama M."/>
            <person name="Kohara Y."/>
            <person name="Fujiyama A."/>
            <person name="Arakawa K."/>
            <person name="Katayama T."/>
            <person name="Toyoda A."/>
            <person name="Kunieda T."/>
        </authorList>
    </citation>
    <scope>NUCLEOTIDE SEQUENCE [LARGE SCALE GENOMIC DNA]</scope>
    <source>
        <strain evidence="1 2">YOKOZUNA-1</strain>
    </source>
</reference>